<dbReference type="Proteomes" id="UP001150538">
    <property type="component" value="Unassembled WGS sequence"/>
</dbReference>
<organism evidence="3 4">
    <name type="scientific">Mycoemilia scoparia</name>
    <dbReference type="NCBI Taxonomy" id="417184"/>
    <lineage>
        <taxon>Eukaryota</taxon>
        <taxon>Fungi</taxon>
        <taxon>Fungi incertae sedis</taxon>
        <taxon>Zoopagomycota</taxon>
        <taxon>Kickxellomycotina</taxon>
        <taxon>Kickxellomycetes</taxon>
        <taxon>Kickxellales</taxon>
        <taxon>Kickxellaceae</taxon>
        <taxon>Mycoemilia</taxon>
    </lineage>
</organism>
<dbReference type="AlphaFoldDB" id="A0A9W8A5V2"/>
<proteinExistence type="predicted"/>
<dbReference type="GO" id="GO:0005743">
    <property type="term" value="C:mitochondrial inner membrane"/>
    <property type="evidence" value="ECO:0007669"/>
    <property type="project" value="TreeGrafter"/>
</dbReference>
<feature type="compositionally biased region" description="Low complexity" evidence="2">
    <location>
        <begin position="41"/>
        <end position="54"/>
    </location>
</feature>
<name>A0A9W8A5V2_9FUNG</name>
<feature type="repeat" description="RCC1" evidence="1">
    <location>
        <begin position="161"/>
        <end position="215"/>
    </location>
</feature>
<evidence type="ECO:0000313" key="3">
    <source>
        <dbReference type="EMBL" id="KAJ1921723.1"/>
    </source>
</evidence>
<dbReference type="PROSITE" id="PS50012">
    <property type="entry name" value="RCC1_3"/>
    <property type="match status" value="3"/>
</dbReference>
<dbReference type="GO" id="GO:0070131">
    <property type="term" value="P:positive regulation of mitochondrial translation"/>
    <property type="evidence" value="ECO:0007669"/>
    <property type="project" value="TreeGrafter"/>
</dbReference>
<dbReference type="OrthoDB" id="5370059at2759"/>
<sequence>MLNRNSRGYLHAGPGHIDHNSAAMSSAVSRPEGYNSMFRLSSMSDSTSTTPPGSTHGGFYGSQASISESMMSSLASQLDNSVQSKAPTYEYSGFVIYLVSFVAFGKGRVFAMGWGADGQIGTGPNDMDDKDIPTLVSGLDGVNIKKISTSTDFTLALSDENQVFFWGNGEYGQFPTSDENFIDRIPEATLMPSPVEGKLIDIAAGGTFSAFLSDNGYVYVCGYGAVGMGQNNTLSVNNYTAIPSLSDIVAIRASTDYMVALDAEKRVFVWGFNSLTGRLGTGNIENVHEPTQLKLPEHINAPNNLNSLSLGTQLALWALN</sequence>
<gene>
    <name evidence="3" type="ORF">H4219_000456</name>
</gene>
<dbReference type="EMBL" id="JANBPU010000003">
    <property type="protein sequence ID" value="KAJ1921723.1"/>
    <property type="molecule type" value="Genomic_DNA"/>
</dbReference>
<dbReference type="Gene3D" id="2.130.10.30">
    <property type="entry name" value="Regulator of chromosome condensation 1/beta-lactamase-inhibitor protein II"/>
    <property type="match status" value="1"/>
</dbReference>
<reference evidence="3" key="1">
    <citation type="submission" date="2022-07" db="EMBL/GenBank/DDBJ databases">
        <title>Phylogenomic reconstructions and comparative analyses of Kickxellomycotina fungi.</title>
        <authorList>
            <person name="Reynolds N.K."/>
            <person name="Stajich J.E."/>
            <person name="Barry K."/>
            <person name="Grigoriev I.V."/>
            <person name="Crous P."/>
            <person name="Smith M.E."/>
        </authorList>
    </citation>
    <scope>NUCLEOTIDE SEQUENCE</scope>
    <source>
        <strain evidence="3">NBRC 100468</strain>
    </source>
</reference>
<dbReference type="SUPFAM" id="SSF50985">
    <property type="entry name" value="RCC1/BLIP-II"/>
    <property type="match status" value="1"/>
</dbReference>
<dbReference type="GO" id="GO:0019843">
    <property type="term" value="F:rRNA binding"/>
    <property type="evidence" value="ECO:0007669"/>
    <property type="project" value="TreeGrafter"/>
</dbReference>
<dbReference type="PANTHER" id="PTHR46337">
    <property type="entry name" value="RCC1-LIKE G EXCHANGING FACTOR-LIKE PROTEIN"/>
    <property type="match status" value="1"/>
</dbReference>
<dbReference type="Pfam" id="PF13540">
    <property type="entry name" value="RCC1_2"/>
    <property type="match status" value="1"/>
</dbReference>
<dbReference type="PANTHER" id="PTHR46337:SF1">
    <property type="entry name" value="RCC1-LIKE G EXCHANGING FACTOR-LIKE PROTEIN"/>
    <property type="match status" value="1"/>
</dbReference>
<evidence type="ECO:0000313" key="4">
    <source>
        <dbReference type="Proteomes" id="UP001150538"/>
    </source>
</evidence>
<protein>
    <submittedName>
        <fullName evidence="3">Uncharacterized protein</fullName>
    </submittedName>
</protein>
<dbReference type="InterPro" id="IPR053035">
    <property type="entry name" value="Mitochondrial_GEF_domain"/>
</dbReference>
<evidence type="ECO:0000256" key="1">
    <source>
        <dbReference type="PROSITE-ProRule" id="PRU00235"/>
    </source>
</evidence>
<accession>A0A9W8A5V2</accession>
<dbReference type="Pfam" id="PF00415">
    <property type="entry name" value="RCC1"/>
    <property type="match status" value="2"/>
</dbReference>
<evidence type="ECO:0000256" key="2">
    <source>
        <dbReference type="SAM" id="MobiDB-lite"/>
    </source>
</evidence>
<feature type="region of interest" description="Disordered" evidence="2">
    <location>
        <begin position="39"/>
        <end position="60"/>
    </location>
</feature>
<keyword evidence="4" id="KW-1185">Reference proteome</keyword>
<comment type="caution">
    <text evidence="3">The sequence shown here is derived from an EMBL/GenBank/DDBJ whole genome shotgun (WGS) entry which is preliminary data.</text>
</comment>
<dbReference type="InterPro" id="IPR000408">
    <property type="entry name" value="Reg_chr_condens"/>
</dbReference>
<feature type="repeat" description="RCC1" evidence="1">
    <location>
        <begin position="265"/>
        <end position="320"/>
    </location>
</feature>
<dbReference type="GO" id="GO:0005085">
    <property type="term" value="F:guanyl-nucleotide exchange factor activity"/>
    <property type="evidence" value="ECO:0007669"/>
    <property type="project" value="TreeGrafter"/>
</dbReference>
<dbReference type="InterPro" id="IPR009091">
    <property type="entry name" value="RCC1/BLIP-II"/>
</dbReference>
<feature type="repeat" description="RCC1" evidence="1">
    <location>
        <begin position="107"/>
        <end position="160"/>
    </location>
</feature>